<dbReference type="Proteomes" id="UP000694429">
    <property type="component" value="Chromosome 38"/>
</dbReference>
<comment type="subcellular location">
    <subcellularLocation>
        <location evidence="1">Membrane</location>
        <topology evidence="1">Multi-pass membrane protein</topology>
    </subcellularLocation>
</comment>
<dbReference type="GO" id="GO:0016020">
    <property type="term" value="C:membrane"/>
    <property type="evidence" value="ECO:0007669"/>
    <property type="project" value="UniProtKB-SubCell"/>
</dbReference>
<evidence type="ECO:0000256" key="4">
    <source>
        <dbReference type="ARBA" id="ARBA00023136"/>
    </source>
</evidence>
<reference evidence="8" key="2">
    <citation type="submission" date="2025-08" db="UniProtKB">
        <authorList>
            <consortium name="Ensembl"/>
        </authorList>
    </citation>
    <scope>IDENTIFICATION</scope>
</reference>
<dbReference type="PANTHER" id="PTHR45951:SF4">
    <property type="entry name" value="PROTEIN DISPATCHED HOMOLOG 1"/>
    <property type="match status" value="1"/>
</dbReference>
<protein>
    <submittedName>
        <fullName evidence="8">Dispatched RND transporter family member 1</fullName>
    </submittedName>
</protein>
<keyword evidence="2 7" id="KW-0812">Transmembrane</keyword>
<evidence type="ECO:0000256" key="5">
    <source>
        <dbReference type="ARBA" id="ARBA00023180"/>
    </source>
</evidence>
<keyword evidence="4 7" id="KW-0472">Membrane</keyword>
<proteinExistence type="predicted"/>
<evidence type="ECO:0000256" key="7">
    <source>
        <dbReference type="SAM" id="Phobius"/>
    </source>
</evidence>
<keyword evidence="5" id="KW-0325">Glycoprotein</keyword>
<reference evidence="8" key="1">
    <citation type="submission" date="2019-03" db="EMBL/GenBank/DDBJ databases">
        <authorList>
            <person name="Warren W.C."/>
            <person name="Johnson G.S."/>
        </authorList>
    </citation>
    <scope>NUCLEOTIDE SEQUENCE [LARGE SCALE GENOMIC DNA]</scope>
    <source>
        <strain evidence="8">Basenji</strain>
    </source>
</reference>
<evidence type="ECO:0000256" key="1">
    <source>
        <dbReference type="ARBA" id="ARBA00004141"/>
    </source>
</evidence>
<dbReference type="PANTHER" id="PTHR45951">
    <property type="entry name" value="PROTEIN DISPATCHED-RELATED"/>
    <property type="match status" value="1"/>
</dbReference>
<gene>
    <name evidence="8" type="primary">DISP1</name>
</gene>
<evidence type="ECO:0000256" key="3">
    <source>
        <dbReference type="ARBA" id="ARBA00022989"/>
    </source>
</evidence>
<feature type="region of interest" description="Disordered" evidence="6">
    <location>
        <begin position="466"/>
        <end position="486"/>
    </location>
</feature>
<evidence type="ECO:0000313" key="8">
    <source>
        <dbReference type="Ensembl" id="ENSCAFP00030014087.1"/>
    </source>
</evidence>
<sequence>MRHSEDHSNYFNLHNSLPSWWLLTPHSRVEGRRAALAPSATFQSYDALSLTLYSTPRTGRHSGDGGSQVHRGQERHGPGTADPPGPLQRPLGFPHSLDSCPQLSCHVCIAACPLSLAGFVSFSLLGPRNWSMAVSTGNSGSVVLSNSGIATSAPAPGALPPCDGDPATQELTPREAPGAKGSPNGGLQVNGAVKSSFLPVDQPQGAPAMLAQCCRPGPLRPPLVAQSRPHEACPATPAAPGPCCMQPRMECAAALGPGHSPVYQTACCLQPSPPLCPHPPWPGRRPHQPRPCRPFKLPKSYASLIADWPVLVLGMCTLLIVVCALVGVLVPELPDFSDPLLGFEPRGTAIGQRLVTWNNMVKNTGYKATLANYPFKYADEQAKSHRDDRWSDDHYEREKREVDWNFHKDSFFCDVPSDRYSRVVFASAGGDTLWSLPAIKSMCSVDNSRMEDARWSVEPEWWGQGPRRAHSAAAAPAPAHTQPPGKEGATCLACVLRVSSPTAGDALAPGPRAGLGLVLLSTPHTGLLRGGRAPGGQRAGSPAPDATLQREDCVTSLHQAGRVFRTRHLLSAAPAQTQTICKQTKFLDHWPASACCVVSSSAAVSSSPGSWDMLQAMRCGPVARSEAQGPLLGSARPCGVLSSQVVR</sequence>
<dbReference type="Ensembl" id="ENSCAFT00030016141.1">
    <property type="protein sequence ID" value="ENSCAFP00030014087.1"/>
    <property type="gene ID" value="ENSCAFG00030008662.1"/>
</dbReference>
<feature type="compositionally biased region" description="Low complexity" evidence="6">
    <location>
        <begin position="471"/>
        <end position="485"/>
    </location>
</feature>
<name>A0A8C0MQZ2_CANLF</name>
<organism evidence="8 9">
    <name type="scientific">Canis lupus familiaris</name>
    <name type="common">Dog</name>
    <name type="synonym">Canis familiaris</name>
    <dbReference type="NCBI Taxonomy" id="9615"/>
    <lineage>
        <taxon>Eukaryota</taxon>
        <taxon>Metazoa</taxon>
        <taxon>Chordata</taxon>
        <taxon>Craniata</taxon>
        <taxon>Vertebrata</taxon>
        <taxon>Euteleostomi</taxon>
        <taxon>Mammalia</taxon>
        <taxon>Eutheria</taxon>
        <taxon>Laurasiatheria</taxon>
        <taxon>Carnivora</taxon>
        <taxon>Caniformia</taxon>
        <taxon>Canidae</taxon>
        <taxon>Canis</taxon>
    </lineage>
</organism>
<feature type="region of interest" description="Disordered" evidence="6">
    <location>
        <begin position="154"/>
        <end position="190"/>
    </location>
</feature>
<dbReference type="OrthoDB" id="193905at2759"/>
<feature type="region of interest" description="Disordered" evidence="6">
    <location>
        <begin position="56"/>
        <end position="93"/>
    </location>
</feature>
<evidence type="ECO:0000313" key="9">
    <source>
        <dbReference type="Proteomes" id="UP000694429"/>
    </source>
</evidence>
<evidence type="ECO:0000256" key="2">
    <source>
        <dbReference type="ARBA" id="ARBA00022692"/>
    </source>
</evidence>
<keyword evidence="3 7" id="KW-1133">Transmembrane helix</keyword>
<dbReference type="InterPro" id="IPR052081">
    <property type="entry name" value="Dispatched_Hh_regulator"/>
</dbReference>
<accession>A0A8C0MQZ2</accession>
<dbReference type="AlphaFoldDB" id="A0A8C0MQZ2"/>
<feature type="transmembrane region" description="Helical" evidence="7">
    <location>
        <begin position="308"/>
        <end position="330"/>
    </location>
</feature>
<evidence type="ECO:0000256" key="6">
    <source>
        <dbReference type="SAM" id="MobiDB-lite"/>
    </source>
</evidence>